<keyword evidence="1" id="KW-0812">Transmembrane</keyword>
<protein>
    <submittedName>
        <fullName evidence="2">Putative membrane protein YjcL</fullName>
    </submittedName>
</protein>
<sequence>MLHSSGAFVASSSVWGNGQAPPRCFWASSCTALTCAAPRGSVRPSKHRLGQREGPASVSQRFKRSTLRSCSQIKMAADPWAVLSAMGFSAAVGILAEKTKVGAMVSPPIVTMLLTLLMTNVGVLPSTSGVYEVINAYLVPMAVPLLLFNADLRRVFRQTGALFLAFLIAAIGTVLGALVASWVAPMKSFGSDAWKVASMLMARHIGGAVNFVAVADALKTGGSATASALAADNVIVALYFMMLFYFARNEPDPELTSSEPTQTSELVSDGNALVVATDLEETSGVSLNDMAVVLTLSACICTVGGYLARTVPVLRQFGMIPVSTLIILALATALPDYFRCRAGAANSLGVFFMQLFFAASGASGSIRTVLQTAPSAFVHIFVQLAVHFLFLIGVGKMLKINLSLLLISSNASVGGPTTAAAMASSRSWKSLIIPGLLVGVFGYSIATFLGVLVGKFWIIKIMAAAAAR</sequence>
<dbReference type="PANTHER" id="PTHR34289:SF8">
    <property type="entry name" value="DUF819 DOMAIN-CONTAINING PROTEIN"/>
    <property type="match status" value="1"/>
</dbReference>
<dbReference type="InterPro" id="IPR008537">
    <property type="entry name" value="DUF819"/>
</dbReference>
<feature type="transmembrane region" description="Helical" evidence="1">
    <location>
        <begin position="344"/>
        <end position="364"/>
    </location>
</feature>
<feature type="transmembrane region" description="Helical" evidence="1">
    <location>
        <begin position="103"/>
        <end position="123"/>
    </location>
</feature>
<evidence type="ECO:0000256" key="1">
    <source>
        <dbReference type="SAM" id="Phobius"/>
    </source>
</evidence>
<evidence type="ECO:0000313" key="3">
    <source>
        <dbReference type="Proteomes" id="UP000324585"/>
    </source>
</evidence>
<dbReference type="Proteomes" id="UP000324585">
    <property type="component" value="Unassembled WGS sequence"/>
</dbReference>
<dbReference type="OrthoDB" id="45797at2759"/>
<keyword evidence="1" id="KW-0472">Membrane</keyword>
<proteinExistence type="predicted"/>
<feature type="transmembrane region" description="Helical" evidence="1">
    <location>
        <begin position="290"/>
        <end position="308"/>
    </location>
</feature>
<name>A0A5J4Z1Y4_PORPP</name>
<feature type="transmembrane region" description="Helical" evidence="1">
    <location>
        <begin position="227"/>
        <end position="247"/>
    </location>
</feature>
<keyword evidence="1" id="KW-1133">Transmembrane helix</keyword>
<feature type="transmembrane region" description="Helical" evidence="1">
    <location>
        <begin position="160"/>
        <end position="184"/>
    </location>
</feature>
<organism evidence="2 3">
    <name type="scientific">Porphyridium purpureum</name>
    <name type="common">Red alga</name>
    <name type="synonym">Porphyridium cruentum</name>
    <dbReference type="NCBI Taxonomy" id="35688"/>
    <lineage>
        <taxon>Eukaryota</taxon>
        <taxon>Rhodophyta</taxon>
        <taxon>Bangiophyceae</taxon>
        <taxon>Porphyridiales</taxon>
        <taxon>Porphyridiaceae</taxon>
        <taxon>Porphyridium</taxon>
    </lineage>
</organism>
<dbReference type="OMA" id="SKFFWLI"/>
<dbReference type="EMBL" id="VRMN01000002">
    <property type="protein sequence ID" value="KAA8496697.1"/>
    <property type="molecule type" value="Genomic_DNA"/>
</dbReference>
<dbReference type="PANTHER" id="PTHR34289">
    <property type="entry name" value="PROTEIN, PUTATIVE (DUF819)-RELATED"/>
    <property type="match status" value="1"/>
</dbReference>
<reference evidence="3" key="1">
    <citation type="journal article" date="2019" name="Nat. Commun.">
        <title>Expansion of phycobilisome linker gene families in mesophilic red algae.</title>
        <authorList>
            <person name="Lee J."/>
            <person name="Kim D."/>
            <person name="Bhattacharya D."/>
            <person name="Yoon H.S."/>
        </authorList>
    </citation>
    <scope>NUCLEOTIDE SEQUENCE [LARGE SCALE GENOMIC DNA]</scope>
    <source>
        <strain evidence="3">CCMP 1328</strain>
    </source>
</reference>
<feature type="transmembrane region" description="Helical" evidence="1">
    <location>
        <begin position="320"/>
        <end position="338"/>
    </location>
</feature>
<dbReference type="AlphaFoldDB" id="A0A5J4Z1Y4"/>
<evidence type="ECO:0000313" key="2">
    <source>
        <dbReference type="EMBL" id="KAA8496697.1"/>
    </source>
</evidence>
<comment type="caution">
    <text evidence="2">The sequence shown here is derived from an EMBL/GenBank/DDBJ whole genome shotgun (WGS) entry which is preliminary data.</text>
</comment>
<feature type="transmembrane region" description="Helical" evidence="1">
    <location>
        <begin position="376"/>
        <end position="395"/>
    </location>
</feature>
<keyword evidence="3" id="KW-1185">Reference proteome</keyword>
<dbReference type="Pfam" id="PF05684">
    <property type="entry name" value="DUF819"/>
    <property type="match status" value="1"/>
</dbReference>
<gene>
    <name evidence="2" type="ORF">FVE85_0426</name>
</gene>
<feature type="transmembrane region" description="Helical" evidence="1">
    <location>
        <begin position="79"/>
        <end position="96"/>
    </location>
</feature>
<feature type="transmembrane region" description="Helical" evidence="1">
    <location>
        <begin position="129"/>
        <end position="148"/>
    </location>
</feature>
<feature type="transmembrane region" description="Helical" evidence="1">
    <location>
        <begin position="431"/>
        <end position="458"/>
    </location>
</feature>
<accession>A0A5J4Z1Y4</accession>